<keyword evidence="1" id="KW-0378">Hydrolase</keyword>
<dbReference type="GO" id="GO:0016787">
    <property type="term" value="F:hydrolase activity"/>
    <property type="evidence" value="ECO:0007669"/>
    <property type="project" value="UniProtKB-KW"/>
</dbReference>
<dbReference type="InterPro" id="IPR029058">
    <property type="entry name" value="AB_hydrolase_fold"/>
</dbReference>
<dbReference type="Pfam" id="PF06821">
    <property type="entry name" value="Ser_hydrolase"/>
    <property type="match status" value="1"/>
</dbReference>
<protein>
    <submittedName>
        <fullName evidence="1">RBBP9/YdeN family alpha/beta hydrolase</fullName>
    </submittedName>
</protein>
<reference evidence="2" key="1">
    <citation type="journal article" date="2019" name="Int. J. Syst. Evol. Microbiol.">
        <title>The Global Catalogue of Microorganisms (GCM) 10K type strain sequencing project: providing services to taxonomists for standard genome sequencing and annotation.</title>
        <authorList>
            <consortium name="The Broad Institute Genomics Platform"/>
            <consortium name="The Broad Institute Genome Sequencing Center for Infectious Disease"/>
            <person name="Wu L."/>
            <person name="Ma J."/>
        </authorList>
    </citation>
    <scope>NUCLEOTIDE SEQUENCE [LARGE SCALE GENOMIC DNA]</scope>
    <source>
        <strain evidence="2">JCM 31696</strain>
    </source>
</reference>
<dbReference type="Gene3D" id="3.40.50.1820">
    <property type="entry name" value="alpha/beta hydrolase"/>
    <property type="match status" value="1"/>
</dbReference>
<keyword evidence="2" id="KW-1185">Reference proteome</keyword>
<proteinExistence type="predicted"/>
<dbReference type="EMBL" id="JBHTIR010000001">
    <property type="protein sequence ID" value="MFD0850626.1"/>
    <property type="molecule type" value="Genomic_DNA"/>
</dbReference>
<dbReference type="Proteomes" id="UP001597083">
    <property type="component" value="Unassembled WGS sequence"/>
</dbReference>
<dbReference type="SUPFAM" id="SSF53474">
    <property type="entry name" value="alpha/beta-Hydrolases"/>
    <property type="match status" value="1"/>
</dbReference>
<gene>
    <name evidence="1" type="ORF">ACFQ07_00020</name>
</gene>
<name>A0ABW3C814_9ACTN</name>
<evidence type="ECO:0000313" key="2">
    <source>
        <dbReference type="Proteomes" id="UP001597083"/>
    </source>
</evidence>
<sequence>MRYVIIPGIDNSDQDHWQTIWQAEWGPSATRISPSSWDEPDLDDWCQAIDQAVGQSPSADVVLVAHSLGCLAATCWIARHQPGIRGVLLVAPPDNAGPAFPAQAPTFTTISATPLHVPGLVISSDDDPYCSPTAAQRLTADWQLDRISIGLAGHINSASRLGRWDSGRALLTAFIAGTHRP</sequence>
<dbReference type="InterPro" id="IPR010662">
    <property type="entry name" value="RBBP9/YdeN"/>
</dbReference>
<evidence type="ECO:0000313" key="1">
    <source>
        <dbReference type="EMBL" id="MFD0850626.1"/>
    </source>
</evidence>
<comment type="caution">
    <text evidence="1">The sequence shown here is derived from an EMBL/GenBank/DDBJ whole genome shotgun (WGS) entry which is preliminary data.</text>
</comment>
<organism evidence="1 2">
    <name type="scientific">Actinomadura adrarensis</name>
    <dbReference type="NCBI Taxonomy" id="1819600"/>
    <lineage>
        <taxon>Bacteria</taxon>
        <taxon>Bacillati</taxon>
        <taxon>Actinomycetota</taxon>
        <taxon>Actinomycetes</taxon>
        <taxon>Streptosporangiales</taxon>
        <taxon>Thermomonosporaceae</taxon>
        <taxon>Actinomadura</taxon>
    </lineage>
</organism>
<accession>A0ABW3C814</accession>